<dbReference type="EMBL" id="VIIS01000103">
    <property type="protein sequence ID" value="KAF0313248.1"/>
    <property type="molecule type" value="Genomic_DNA"/>
</dbReference>
<accession>A0A6A4XDP6</accession>
<comment type="caution">
    <text evidence="1">The sequence shown here is derived from an EMBL/GenBank/DDBJ whole genome shotgun (WGS) entry which is preliminary data.</text>
</comment>
<dbReference type="AlphaFoldDB" id="A0A6A4XDP6"/>
<evidence type="ECO:0000313" key="2">
    <source>
        <dbReference type="Proteomes" id="UP000440578"/>
    </source>
</evidence>
<dbReference type="OrthoDB" id="10676864at2759"/>
<proteinExistence type="predicted"/>
<keyword evidence="2" id="KW-1185">Reference proteome</keyword>
<organism evidence="1 2">
    <name type="scientific">Amphibalanus amphitrite</name>
    <name type="common">Striped barnacle</name>
    <name type="synonym">Balanus amphitrite</name>
    <dbReference type="NCBI Taxonomy" id="1232801"/>
    <lineage>
        <taxon>Eukaryota</taxon>
        <taxon>Metazoa</taxon>
        <taxon>Ecdysozoa</taxon>
        <taxon>Arthropoda</taxon>
        <taxon>Crustacea</taxon>
        <taxon>Multicrustacea</taxon>
        <taxon>Cirripedia</taxon>
        <taxon>Thoracica</taxon>
        <taxon>Thoracicalcarea</taxon>
        <taxon>Balanomorpha</taxon>
        <taxon>Balanoidea</taxon>
        <taxon>Balanidae</taxon>
        <taxon>Amphibalaninae</taxon>
        <taxon>Amphibalanus</taxon>
    </lineage>
</organism>
<name>A0A6A4XDP6_AMPAM</name>
<reference evidence="1 2" key="1">
    <citation type="submission" date="2019-07" db="EMBL/GenBank/DDBJ databases">
        <title>Draft genome assembly of a fouling barnacle, Amphibalanus amphitrite (Darwin, 1854): The first reference genome for Thecostraca.</title>
        <authorList>
            <person name="Kim W."/>
        </authorList>
    </citation>
    <scope>NUCLEOTIDE SEQUENCE [LARGE SCALE GENOMIC DNA]</scope>
    <source>
        <strain evidence="1">SNU_AA5</strain>
        <tissue evidence="1">Soma without cirri and trophi</tissue>
    </source>
</reference>
<dbReference type="Proteomes" id="UP000440578">
    <property type="component" value="Unassembled WGS sequence"/>
</dbReference>
<dbReference type="Gene3D" id="1.25.40.10">
    <property type="entry name" value="Tetratricopeptide repeat domain"/>
    <property type="match status" value="1"/>
</dbReference>
<evidence type="ECO:0000313" key="1">
    <source>
        <dbReference type="EMBL" id="KAF0313248.1"/>
    </source>
</evidence>
<dbReference type="InterPro" id="IPR011990">
    <property type="entry name" value="TPR-like_helical_dom_sf"/>
</dbReference>
<sequence>MWVTPTGVCPYRLLLPRPGVLLQSARLRGNLLRITRHASADASSRVARDALLLRICSAGSQTELTDVLEFGTFLCEMGWHEDGMIILEKTFSVLCKNVSWQVSEMALDCVHRQLAAETAVGRVGAAGWNAGRMAFLNGAGLGLRSGLQSAAAAAQARLALLTENWPAALRWLVVALDSLPAAAPADLAAELPRLVAELLLSCGCTAPLVELAPQALSASYRHWGQLHPQTLAAARVLGDFALLSGFSGRADDISQICGRLAEQMYAESSPLRQRLRLDRLLLEMKLAAADPPEDGSHSGPQTERPATLQIPSHSCWTIDLTLADCQWVDDQLPLLLNSLNGFNEAAQLGAQTYSRLRETERLCEELIGPASLRLSRVLTQLARLLLNLELDQLLPNTISCAPEAETLLRRALDIQAQLGVPSDHRDSLVTRLTLASLHTYSSTQYLLEAERLMKAALRDCHGGGHWRHLDLAEHCLRGLSAIYARHEDAQRAADMDDLLETVQALRRRLAAQRLPPEGLAALLPPRPWSQREMRQQLMAALRRVATVVRPDKLTVVTPHGLTVVTPE</sequence>
<gene>
    <name evidence="1" type="ORF">FJT64_001635</name>
</gene>
<protein>
    <submittedName>
        <fullName evidence="1">Uncharacterized protein</fullName>
    </submittedName>
</protein>